<dbReference type="GO" id="GO:0003723">
    <property type="term" value="F:RNA binding"/>
    <property type="evidence" value="ECO:0007669"/>
    <property type="project" value="InterPro"/>
</dbReference>
<dbReference type="SUPFAM" id="SSF50249">
    <property type="entry name" value="Nucleic acid-binding proteins"/>
    <property type="match status" value="2"/>
</dbReference>
<feature type="region of interest" description="Disordered" evidence="4">
    <location>
        <begin position="127"/>
        <end position="175"/>
    </location>
</feature>
<feature type="compositionally biased region" description="Low complexity" evidence="4">
    <location>
        <begin position="104"/>
        <end position="115"/>
    </location>
</feature>
<dbReference type="VEuPathDB" id="FungiDB:SJAG_03132"/>
<gene>
    <name evidence="6" type="ORF">SJAG_03132</name>
</gene>
<dbReference type="GO" id="GO:0006402">
    <property type="term" value="P:mRNA catabolic process"/>
    <property type="evidence" value="ECO:0000318"/>
    <property type="project" value="GO_Central"/>
</dbReference>
<dbReference type="GO" id="GO:0000175">
    <property type="term" value="F:3'-5'-RNA exonuclease activity"/>
    <property type="evidence" value="ECO:0000318"/>
    <property type="project" value="GO_Central"/>
</dbReference>
<feature type="region of interest" description="Disordered" evidence="4">
    <location>
        <begin position="224"/>
        <end position="249"/>
    </location>
</feature>
<sequence length="1138" mass="127848">MNSRWAHSDNNAFQSNEKSQEQDLVSLFDPEALANHIKYLQNLQMQMSLAQSQEYSFAPKQTSLNTYPSLSRVSEDQRSERLQSSLHPFPASGPSSLPTHHHAATSASNAPPSLTNYQIPARRYSLHRPRGSVSSDIEVPASSSSASHYRHNRHSSVSSRASVDTQESPTYKHAGMGFEDRRKSSAASALLSSTSYATTRTANEDAWIRGDHVDPLTILANEPPEEEELPSQHNAVATSSQHSYWNHSSDGASLPQSSFLNTSNTGRRVSVSAAAQQHKNLFLPYLPQASIPAFLSNGQLLIGVQHINRKNRSDAFVHTNSLDEEIFICGSKDRNRALEGDLVAVELLNVDEILRAKREKEEKKIRRNLSLSGASKSAAMDKAKSYTIGMSVALGMNQDEVLETRPIEKRKNDYEVTGQCMFFVDDDLSLDENFKPKYAGHVVAVLDRPSGQSYSGTLSMYRPNSLASKNQGHRRSVSMSDEATKYPRIVWFKPSDKRVPLIAISSDQVPADFLADPAAFSDQVYVASIKRWPTTSLHPFGTLHEKLGKMGNAHVEYQALLRDFNCRIYTPAESLSSGLTKRITSFDAPTLTGRKDLRDKDAFTLANDDMAITIERNLETGLLTLGVHVTDVAHYVKSDTPLDDELFNRVGVVHLLQGSVPLFPKKVYETLRFQENSDSLAVSVMIEIDPSGRVIKNTWIGKSIIRPRVAFSLFNAQKKLKEDPRLLLLEEIAILISMIRLDTDQYVPFEVLYCLNRCDGQDKYVGESNQLGFEAPRVLCCLQQVEHIANETVASFLIHTYPNAALLRSNARPKHLEDIVKLGKSYGLNFDVSSNATFMTSIANISDRNLQRLMVLKLHRMLSTAEYTVGVSNNKDISHFAYYAPYYTHFCHPLRHYIDVSVQRQLYSSFNKKPESQKDFKSLLVLTQSCNTLDYFYQNAQERSMHAHLCRIIHSINVDSGLMQHSGFVTGVSSSYIDVVVYDLCIEKRIYLDLLPLQEFEYLPRENAICLCWRSKTPSFPYVVKMLEINTPEYKKFKDSHFDKAKNDFAKKDYSGCNIQTLARSSLTNGHVNVEKDAKKEPVSSAEASMVHLLKSLHLTEKKNLQVVRLGSILPVLVFADTSYTYSLSLMTIMNPFA</sequence>
<dbReference type="FunFam" id="2.40.50.700:FF:000002">
    <property type="entry name" value="Cell wall biogenesis protein"/>
    <property type="match status" value="1"/>
</dbReference>
<feature type="region of interest" description="Disordered" evidence="4">
    <location>
        <begin position="73"/>
        <end position="115"/>
    </location>
</feature>
<proteinExistence type="inferred from homology"/>
<feature type="compositionally biased region" description="Polar residues" evidence="4">
    <location>
        <begin position="155"/>
        <end position="169"/>
    </location>
</feature>
<dbReference type="SMART" id="SM00955">
    <property type="entry name" value="RNB"/>
    <property type="match status" value="1"/>
</dbReference>
<dbReference type="Pfam" id="PF17877">
    <property type="entry name" value="Dis3l2_C_term"/>
    <property type="match status" value="1"/>
</dbReference>
<dbReference type="PANTHER" id="PTHR23355:SF9">
    <property type="entry name" value="DIS3-LIKE EXONUCLEASE 2"/>
    <property type="match status" value="1"/>
</dbReference>
<dbReference type="eggNOG" id="KOG2102">
    <property type="taxonomic scope" value="Eukaryota"/>
</dbReference>
<evidence type="ECO:0000256" key="3">
    <source>
        <dbReference type="ARBA" id="ARBA00022801"/>
    </source>
</evidence>
<dbReference type="GeneID" id="7048478"/>
<dbReference type="EMBL" id="KE651167">
    <property type="protein sequence ID" value="EEB08005.2"/>
    <property type="molecule type" value="Genomic_DNA"/>
</dbReference>
<dbReference type="Gene3D" id="2.40.50.700">
    <property type="match status" value="1"/>
</dbReference>
<evidence type="ECO:0000313" key="6">
    <source>
        <dbReference type="EMBL" id="EEB08005.2"/>
    </source>
</evidence>
<dbReference type="RefSeq" id="XP_002174298.2">
    <property type="nucleotide sequence ID" value="XM_002174262.2"/>
</dbReference>
<reference evidence="6 7" key="1">
    <citation type="journal article" date="2011" name="Science">
        <title>Comparative functional genomics of the fission yeasts.</title>
        <authorList>
            <person name="Rhind N."/>
            <person name="Chen Z."/>
            <person name="Yassour M."/>
            <person name="Thompson D.A."/>
            <person name="Haas B.J."/>
            <person name="Habib N."/>
            <person name="Wapinski I."/>
            <person name="Roy S."/>
            <person name="Lin M.F."/>
            <person name="Heiman D.I."/>
            <person name="Young S.K."/>
            <person name="Furuya K."/>
            <person name="Guo Y."/>
            <person name="Pidoux A."/>
            <person name="Chen H.M."/>
            <person name="Robbertse B."/>
            <person name="Goldberg J.M."/>
            <person name="Aoki K."/>
            <person name="Bayne E.H."/>
            <person name="Berlin A.M."/>
            <person name="Desjardins C.A."/>
            <person name="Dobbs E."/>
            <person name="Dukaj L."/>
            <person name="Fan L."/>
            <person name="FitzGerald M.G."/>
            <person name="French C."/>
            <person name="Gujja S."/>
            <person name="Hansen K."/>
            <person name="Keifenheim D."/>
            <person name="Levin J.Z."/>
            <person name="Mosher R.A."/>
            <person name="Mueller C.A."/>
            <person name="Pfiffner J."/>
            <person name="Priest M."/>
            <person name="Russ C."/>
            <person name="Smialowska A."/>
            <person name="Swoboda P."/>
            <person name="Sykes S.M."/>
            <person name="Vaughn M."/>
            <person name="Vengrova S."/>
            <person name="Yoder R."/>
            <person name="Zeng Q."/>
            <person name="Allshire R."/>
            <person name="Baulcombe D."/>
            <person name="Birren B.W."/>
            <person name="Brown W."/>
            <person name="Ekwall K."/>
            <person name="Kellis M."/>
            <person name="Leatherwood J."/>
            <person name="Levin H."/>
            <person name="Margalit H."/>
            <person name="Martienssen R."/>
            <person name="Nieduszynski C.A."/>
            <person name="Spatafora J.W."/>
            <person name="Friedman N."/>
            <person name="Dalgaard J.Z."/>
            <person name="Baumann P."/>
            <person name="Niki H."/>
            <person name="Regev A."/>
            <person name="Nusbaum C."/>
        </authorList>
    </citation>
    <scope>NUCLEOTIDE SEQUENCE [LARGE SCALE GENOMIC DNA]</scope>
    <source>
        <strain evidence="7">yFS275 / FY16936</strain>
    </source>
</reference>
<dbReference type="InterPro" id="IPR041093">
    <property type="entry name" value="Dis3l2-like_C"/>
</dbReference>
<feature type="compositionally biased region" description="Polar residues" evidence="4">
    <location>
        <begin position="1"/>
        <end position="17"/>
    </location>
</feature>
<dbReference type="Pfam" id="PF00773">
    <property type="entry name" value="RNB"/>
    <property type="match status" value="1"/>
</dbReference>
<keyword evidence="3" id="KW-0378">Hydrolase</keyword>
<dbReference type="JaponicusDB" id="SJAG_03132"/>
<feature type="domain" description="RNB" evidence="5">
    <location>
        <begin position="594"/>
        <end position="912"/>
    </location>
</feature>
<name>B6K3E8_SCHJY</name>
<keyword evidence="2" id="KW-0540">Nuclease</keyword>
<dbReference type="GO" id="GO:0000932">
    <property type="term" value="C:P-body"/>
    <property type="evidence" value="ECO:0000318"/>
    <property type="project" value="GO_Central"/>
</dbReference>
<dbReference type="Gene3D" id="2.40.50.140">
    <property type="entry name" value="Nucleic acid-binding proteins"/>
    <property type="match status" value="1"/>
</dbReference>
<dbReference type="Pfam" id="PF17849">
    <property type="entry name" value="OB_Dis3"/>
    <property type="match status" value="1"/>
</dbReference>
<comment type="similarity">
    <text evidence="1">Belongs to the RNR ribonuclease family.</text>
</comment>
<evidence type="ECO:0000313" key="7">
    <source>
        <dbReference type="Proteomes" id="UP000001744"/>
    </source>
</evidence>
<dbReference type="PANTHER" id="PTHR23355">
    <property type="entry name" value="RIBONUCLEASE"/>
    <property type="match status" value="1"/>
</dbReference>
<evidence type="ECO:0000259" key="5">
    <source>
        <dbReference type="SMART" id="SM00955"/>
    </source>
</evidence>
<dbReference type="OMA" id="YTHFCHP"/>
<feature type="compositionally biased region" description="Polar residues" evidence="4">
    <location>
        <begin position="231"/>
        <end position="249"/>
    </location>
</feature>
<dbReference type="HOGENOM" id="CLU_278744_0_0_1"/>
<dbReference type="STRING" id="402676.B6K3E8"/>
<dbReference type="InterPro" id="IPR050180">
    <property type="entry name" value="RNR_Ribonuclease"/>
</dbReference>
<dbReference type="InterPro" id="IPR012340">
    <property type="entry name" value="NA-bd_OB-fold"/>
</dbReference>
<feature type="region of interest" description="Disordered" evidence="4">
    <location>
        <begin position="1"/>
        <end position="21"/>
    </location>
</feature>
<protein>
    <submittedName>
        <fullName evidence="6">Ribonuclease II family protein</fullName>
    </submittedName>
</protein>
<evidence type="ECO:0000256" key="1">
    <source>
        <dbReference type="ARBA" id="ARBA00005785"/>
    </source>
</evidence>
<dbReference type="InterPro" id="IPR041505">
    <property type="entry name" value="Dis3_CSD2"/>
</dbReference>
<evidence type="ECO:0000256" key="4">
    <source>
        <dbReference type="SAM" id="MobiDB-lite"/>
    </source>
</evidence>
<dbReference type="InterPro" id="IPR001900">
    <property type="entry name" value="RNase_II/R"/>
</dbReference>
<dbReference type="OrthoDB" id="372421at2759"/>
<keyword evidence="7" id="KW-1185">Reference proteome</keyword>
<dbReference type="Gene3D" id="2.40.50.690">
    <property type="match status" value="1"/>
</dbReference>
<dbReference type="Proteomes" id="UP000001744">
    <property type="component" value="Unassembled WGS sequence"/>
</dbReference>
<accession>B6K3E8</accession>
<evidence type="ECO:0000256" key="2">
    <source>
        <dbReference type="ARBA" id="ARBA00022722"/>
    </source>
</evidence>
<dbReference type="AlphaFoldDB" id="B6K3E8"/>
<organism evidence="6 7">
    <name type="scientific">Schizosaccharomyces japonicus (strain yFS275 / FY16936)</name>
    <name type="common">Fission yeast</name>
    <dbReference type="NCBI Taxonomy" id="402676"/>
    <lineage>
        <taxon>Eukaryota</taxon>
        <taxon>Fungi</taxon>
        <taxon>Dikarya</taxon>
        <taxon>Ascomycota</taxon>
        <taxon>Taphrinomycotina</taxon>
        <taxon>Schizosaccharomycetes</taxon>
        <taxon>Schizosaccharomycetales</taxon>
        <taxon>Schizosaccharomycetaceae</taxon>
        <taxon>Schizosaccharomyces</taxon>
    </lineage>
</organism>